<organism evidence="4 5">
    <name type="scientific">Candidatus Enterococcus willemsii</name>
    <dbReference type="NCBI Taxonomy" id="1857215"/>
    <lineage>
        <taxon>Bacteria</taxon>
        <taxon>Bacillati</taxon>
        <taxon>Bacillota</taxon>
        <taxon>Bacilli</taxon>
        <taxon>Lactobacillales</taxon>
        <taxon>Enterococcaceae</taxon>
        <taxon>Enterococcus</taxon>
    </lineage>
</organism>
<keyword evidence="5" id="KW-1185">Reference proteome</keyword>
<name>A0ABQ6Z0F0_9ENTE</name>
<keyword evidence="1" id="KW-0805">Transcription regulation</keyword>
<evidence type="ECO:0000313" key="4">
    <source>
        <dbReference type="EMBL" id="KAF1304035.1"/>
    </source>
</evidence>
<evidence type="ECO:0000259" key="3">
    <source>
        <dbReference type="Pfam" id="PF05043"/>
    </source>
</evidence>
<feature type="domain" description="Mga helix-turn-helix" evidence="3">
    <location>
        <begin position="79"/>
        <end position="160"/>
    </location>
</feature>
<proteinExistence type="predicted"/>
<protein>
    <submittedName>
        <fullName evidence="4">Transcriptional regulator</fullName>
    </submittedName>
</protein>
<keyword evidence="2" id="KW-0804">Transcription</keyword>
<accession>A0ABQ6Z0F0</accession>
<gene>
    <name evidence="4" type="ORF">BAU17_03865</name>
</gene>
<dbReference type="PANTHER" id="PTHR30185">
    <property type="entry name" value="CRYPTIC BETA-GLUCOSIDE BGL OPERON ANTITERMINATOR"/>
    <property type="match status" value="1"/>
</dbReference>
<evidence type="ECO:0000256" key="2">
    <source>
        <dbReference type="ARBA" id="ARBA00023163"/>
    </source>
</evidence>
<dbReference type="PANTHER" id="PTHR30185:SF18">
    <property type="entry name" value="TRANSCRIPTIONAL REGULATOR MTLR"/>
    <property type="match status" value="1"/>
</dbReference>
<dbReference type="EMBL" id="MAEL01000035">
    <property type="protein sequence ID" value="KAF1304035.1"/>
    <property type="molecule type" value="Genomic_DNA"/>
</dbReference>
<dbReference type="Proteomes" id="UP000782705">
    <property type="component" value="Unassembled WGS sequence"/>
</dbReference>
<comment type="caution">
    <text evidence="4">The sequence shown here is derived from an EMBL/GenBank/DDBJ whole genome shotgun (WGS) entry which is preliminary data.</text>
</comment>
<dbReference type="InterPro" id="IPR036388">
    <property type="entry name" value="WH-like_DNA-bd_sf"/>
</dbReference>
<dbReference type="Pfam" id="PF05043">
    <property type="entry name" value="Mga"/>
    <property type="match status" value="1"/>
</dbReference>
<dbReference type="RefSeq" id="WP_161901906.1">
    <property type="nucleotide sequence ID" value="NZ_MAEL01000035.1"/>
</dbReference>
<dbReference type="Gene3D" id="1.10.10.10">
    <property type="entry name" value="Winged helix-like DNA-binding domain superfamily/Winged helix DNA-binding domain"/>
    <property type="match status" value="1"/>
</dbReference>
<reference evidence="4 5" key="1">
    <citation type="submission" date="2016-06" db="EMBL/GenBank/DDBJ databases">
        <title>Four novel species of enterococci isolated from chicken manure.</title>
        <authorList>
            <person name="Van Tyne D."/>
        </authorList>
    </citation>
    <scope>NUCLEOTIDE SEQUENCE [LARGE SCALE GENOMIC DNA]</scope>
    <source>
        <strain evidence="4 5">CU12B</strain>
    </source>
</reference>
<evidence type="ECO:0000313" key="5">
    <source>
        <dbReference type="Proteomes" id="UP000782705"/>
    </source>
</evidence>
<evidence type="ECO:0000256" key="1">
    <source>
        <dbReference type="ARBA" id="ARBA00023015"/>
    </source>
</evidence>
<dbReference type="InterPro" id="IPR007737">
    <property type="entry name" value="Mga_HTH"/>
</dbReference>
<sequence length="476" mass="57039">MKFEDLLEKKEMKKIRLLKQLLLSGGTATIQELAENLAISKKSVENYLEELIYDLQEYQGKCQLTYDKTTVYYAKTSEFSMWELEVKWYKQAPKFQILIHLLKNKELAVIRLTQELAISESSLSRKIKELNQLLKEFHLMIWQGKLTGEESQIRYFYFQLLWYLEQYDKKITQKETELLEQFARGFGITFTKEARYRTVLWLRLTKYRITINPEFTQFRQRFEPYTRDRFYLQIKPIFHRLFSYNAIELKEEEVMLHFIFLISMSILTEADFYQYWLQRSQFTPASRADTVILENILRLYPRAKIRPDREINCYYHLSQVHLRLYFFQGDVEVYDRKNIWRLEQTLSSRDIRAFTNKLMTLALDTLAMTPQQENSLLAMTEVKYLSLLAILDVEMNREIRVGIDLEMDPLFKEAATIMYILHLKNLNGVVVEAYHAHQTYDLIITNKPHATGNYYRLSELGASYDIQEIKKIIRQL</sequence>
<dbReference type="InterPro" id="IPR050661">
    <property type="entry name" value="BglG_antiterminators"/>
</dbReference>